<proteinExistence type="predicted"/>
<comment type="caution">
    <text evidence="1">The sequence shown here is derived from an EMBL/GenBank/DDBJ whole genome shotgun (WGS) entry which is preliminary data.</text>
</comment>
<gene>
    <name evidence="1" type="ORF">L6452_24384</name>
</gene>
<evidence type="ECO:0000313" key="2">
    <source>
        <dbReference type="Proteomes" id="UP001055879"/>
    </source>
</evidence>
<sequence length="232" mass="26863">MAEPVDLEEAKALPVVLFNGKHRINVGDVEIPPTLDYKQFRVVLNQMIGISYNNLTTYLVDEEAIQREQRKILITGKINLSGLVREKTCYFLVVLKRSRRDRRRKPNKQIGAELIPPFRPLQQEFDMNVAQIPASATCFSKIWFHESQLQRANYINFMILNSNCGFGWPMNAKSPKMIEPCPRVQRCRNRELCADCTNADRQGKEPTFHLCVYDQVVEGFFRSPFGPICRPR</sequence>
<accession>A0ACB9A8Q3</accession>
<dbReference type="Proteomes" id="UP001055879">
    <property type="component" value="Linkage Group LG08"/>
</dbReference>
<organism evidence="1 2">
    <name type="scientific">Arctium lappa</name>
    <name type="common">Greater burdock</name>
    <name type="synonym">Lappa major</name>
    <dbReference type="NCBI Taxonomy" id="4217"/>
    <lineage>
        <taxon>Eukaryota</taxon>
        <taxon>Viridiplantae</taxon>
        <taxon>Streptophyta</taxon>
        <taxon>Embryophyta</taxon>
        <taxon>Tracheophyta</taxon>
        <taxon>Spermatophyta</taxon>
        <taxon>Magnoliopsida</taxon>
        <taxon>eudicotyledons</taxon>
        <taxon>Gunneridae</taxon>
        <taxon>Pentapetalae</taxon>
        <taxon>asterids</taxon>
        <taxon>campanulids</taxon>
        <taxon>Asterales</taxon>
        <taxon>Asteraceae</taxon>
        <taxon>Carduoideae</taxon>
        <taxon>Cardueae</taxon>
        <taxon>Arctiinae</taxon>
        <taxon>Arctium</taxon>
    </lineage>
</organism>
<reference evidence="2" key="1">
    <citation type="journal article" date="2022" name="Mol. Ecol. Resour.">
        <title>The genomes of chicory, endive, great burdock and yacon provide insights into Asteraceae palaeo-polyploidization history and plant inulin production.</title>
        <authorList>
            <person name="Fan W."/>
            <person name="Wang S."/>
            <person name="Wang H."/>
            <person name="Wang A."/>
            <person name="Jiang F."/>
            <person name="Liu H."/>
            <person name="Zhao H."/>
            <person name="Xu D."/>
            <person name="Zhang Y."/>
        </authorList>
    </citation>
    <scope>NUCLEOTIDE SEQUENCE [LARGE SCALE GENOMIC DNA]</scope>
    <source>
        <strain evidence="2">cv. Niubang</strain>
    </source>
</reference>
<keyword evidence="2" id="KW-1185">Reference proteome</keyword>
<evidence type="ECO:0000313" key="1">
    <source>
        <dbReference type="EMBL" id="KAI3706559.1"/>
    </source>
</evidence>
<dbReference type="EMBL" id="CM042054">
    <property type="protein sequence ID" value="KAI3706559.1"/>
    <property type="molecule type" value="Genomic_DNA"/>
</dbReference>
<reference evidence="1 2" key="2">
    <citation type="journal article" date="2022" name="Mol. Ecol. Resour.">
        <title>The genomes of chicory, endive, great burdock and yacon provide insights into Asteraceae paleo-polyploidization history and plant inulin production.</title>
        <authorList>
            <person name="Fan W."/>
            <person name="Wang S."/>
            <person name="Wang H."/>
            <person name="Wang A."/>
            <person name="Jiang F."/>
            <person name="Liu H."/>
            <person name="Zhao H."/>
            <person name="Xu D."/>
            <person name="Zhang Y."/>
        </authorList>
    </citation>
    <scope>NUCLEOTIDE SEQUENCE [LARGE SCALE GENOMIC DNA]</scope>
    <source>
        <strain evidence="2">cv. Niubang</strain>
    </source>
</reference>
<protein>
    <submittedName>
        <fullName evidence="1">Uncharacterized protein</fullName>
    </submittedName>
</protein>
<name>A0ACB9A8Q3_ARCLA</name>